<protein>
    <submittedName>
        <fullName evidence="4">Sulfurtransferase</fullName>
    </submittedName>
</protein>
<dbReference type="InterPro" id="IPR001763">
    <property type="entry name" value="Rhodanese-like_dom"/>
</dbReference>
<dbReference type="EMBL" id="QVMU01000001">
    <property type="protein sequence ID" value="RJX75757.1"/>
    <property type="molecule type" value="Genomic_DNA"/>
</dbReference>
<proteinExistence type="predicted"/>
<evidence type="ECO:0000256" key="2">
    <source>
        <dbReference type="ARBA" id="ARBA00022737"/>
    </source>
</evidence>
<dbReference type="InterPro" id="IPR036873">
    <property type="entry name" value="Rhodanese-like_dom_sf"/>
</dbReference>
<dbReference type="PANTHER" id="PTHR11364">
    <property type="entry name" value="THIOSULFATE SULFERTANSFERASE"/>
    <property type="match status" value="1"/>
</dbReference>
<reference evidence="4 5" key="1">
    <citation type="submission" date="2018-08" db="EMBL/GenBank/DDBJ databases">
        <title>Vibrio isolated from the Eastern China Marginal Seas.</title>
        <authorList>
            <person name="Li Y."/>
        </authorList>
    </citation>
    <scope>NUCLEOTIDE SEQUENCE [LARGE SCALE GENOMIC DNA]</scope>
    <source>
        <strain evidence="4 5">BEI233</strain>
    </source>
</reference>
<dbReference type="PROSITE" id="PS50206">
    <property type="entry name" value="RHODANESE_3"/>
    <property type="match status" value="2"/>
</dbReference>
<keyword evidence="1 4" id="KW-0808">Transferase</keyword>
<accession>A0A3A6R3P1</accession>
<dbReference type="InterPro" id="IPR045078">
    <property type="entry name" value="TST/MPST-like"/>
</dbReference>
<keyword evidence="5" id="KW-1185">Reference proteome</keyword>
<dbReference type="SMART" id="SM00450">
    <property type="entry name" value="RHOD"/>
    <property type="match status" value="2"/>
</dbReference>
<dbReference type="Gene3D" id="3.40.250.10">
    <property type="entry name" value="Rhodanese-like domain"/>
    <property type="match status" value="2"/>
</dbReference>
<dbReference type="RefSeq" id="WP_120029507.1">
    <property type="nucleotide sequence ID" value="NZ_QVMU01000001.1"/>
</dbReference>
<evidence type="ECO:0000259" key="3">
    <source>
        <dbReference type="PROSITE" id="PS50206"/>
    </source>
</evidence>
<dbReference type="OrthoDB" id="9781034at2"/>
<dbReference type="CDD" id="cd01449">
    <property type="entry name" value="TST_Repeat_2"/>
    <property type="match status" value="1"/>
</dbReference>
<evidence type="ECO:0000313" key="5">
    <source>
        <dbReference type="Proteomes" id="UP000273252"/>
    </source>
</evidence>
<evidence type="ECO:0000313" key="4">
    <source>
        <dbReference type="EMBL" id="RJX75757.1"/>
    </source>
</evidence>
<name>A0A3A6R3P1_9VIBR</name>
<feature type="domain" description="Rhodanese" evidence="3">
    <location>
        <begin position="15"/>
        <end position="131"/>
    </location>
</feature>
<dbReference type="AlphaFoldDB" id="A0A3A6R3P1"/>
<organism evidence="4 5">
    <name type="scientific">Vibrio sinensis</name>
    <dbReference type="NCBI Taxonomy" id="2302434"/>
    <lineage>
        <taxon>Bacteria</taxon>
        <taxon>Pseudomonadati</taxon>
        <taxon>Pseudomonadota</taxon>
        <taxon>Gammaproteobacteria</taxon>
        <taxon>Vibrionales</taxon>
        <taxon>Vibrionaceae</taxon>
        <taxon>Vibrio</taxon>
    </lineage>
</organism>
<feature type="domain" description="Rhodanese" evidence="3">
    <location>
        <begin position="162"/>
        <end position="275"/>
    </location>
</feature>
<gene>
    <name evidence="4" type="ORF">DZ860_03545</name>
</gene>
<sequence length="275" mass="30577">MNPLISVDWLVQHIAQENLVILDCSIDFQIPAEGPKDKENLIPNSLRFDYDNVFCDAASPLPHMMPTEAHFNQQAQALGINQDSVIVVYDNSGTFASPRAWWMFKAMGHKDVYILDGGLTAWKEAKQPLVQQYKAVTTQGHFAGSLNPTYFVDARHVSEQITNDESQTVDARSRARFNAEVAEPREGLRSGHIPNAVCQPFAELMDGHKFKSPQALKPIIEANIPDNKQQYIFSCGSGVTACIVLVAAAICGYHNFAVYDGSWTEWGQDHSLPIE</sequence>
<dbReference type="SUPFAM" id="SSF52821">
    <property type="entry name" value="Rhodanese/Cell cycle control phosphatase"/>
    <property type="match status" value="2"/>
</dbReference>
<dbReference type="Proteomes" id="UP000273252">
    <property type="component" value="Unassembled WGS sequence"/>
</dbReference>
<dbReference type="GO" id="GO:0004792">
    <property type="term" value="F:thiosulfate-cyanide sulfurtransferase activity"/>
    <property type="evidence" value="ECO:0007669"/>
    <property type="project" value="TreeGrafter"/>
</dbReference>
<dbReference type="FunFam" id="3.40.250.10:FF:000001">
    <property type="entry name" value="Sulfurtransferase"/>
    <property type="match status" value="1"/>
</dbReference>
<dbReference type="CDD" id="cd01448">
    <property type="entry name" value="TST_Repeat_1"/>
    <property type="match status" value="1"/>
</dbReference>
<comment type="caution">
    <text evidence="4">The sequence shown here is derived from an EMBL/GenBank/DDBJ whole genome shotgun (WGS) entry which is preliminary data.</text>
</comment>
<dbReference type="Pfam" id="PF00581">
    <property type="entry name" value="Rhodanese"/>
    <property type="match status" value="2"/>
</dbReference>
<dbReference type="PANTHER" id="PTHR11364:SF27">
    <property type="entry name" value="SULFURTRANSFERASE"/>
    <property type="match status" value="1"/>
</dbReference>
<keyword evidence="2" id="KW-0677">Repeat</keyword>
<evidence type="ECO:0000256" key="1">
    <source>
        <dbReference type="ARBA" id="ARBA00022679"/>
    </source>
</evidence>